<sequence>MLPPIQCNIPDANCNFFGNDCVVCAHVFDPSNNCERTSQCSCFYCCEEQYKSYCPQGCENCIEDGSGGCRENSGLSEFAGCLNSASKSGFMGFKPQYEKLQMVTEERMAFARASENI</sequence>
<proteinExistence type="predicted"/>
<dbReference type="EMBL" id="JBICBT010000642">
    <property type="protein sequence ID" value="KAL3106603.1"/>
    <property type="molecule type" value="Genomic_DNA"/>
</dbReference>
<evidence type="ECO:0000313" key="2">
    <source>
        <dbReference type="Proteomes" id="UP001620626"/>
    </source>
</evidence>
<accession>A0ABD2KUT2</accession>
<name>A0ABD2KUT2_9BILA</name>
<evidence type="ECO:0000313" key="1">
    <source>
        <dbReference type="EMBL" id="KAL3106603.1"/>
    </source>
</evidence>
<dbReference type="Proteomes" id="UP001620626">
    <property type="component" value="Unassembled WGS sequence"/>
</dbReference>
<comment type="caution">
    <text evidence="1">The sequence shown here is derived from an EMBL/GenBank/DDBJ whole genome shotgun (WGS) entry which is preliminary data.</text>
</comment>
<dbReference type="AlphaFoldDB" id="A0ABD2KUT2"/>
<protein>
    <submittedName>
        <fullName evidence="1">Uncharacterized protein</fullName>
    </submittedName>
</protein>
<reference evidence="1 2" key="1">
    <citation type="submission" date="2024-10" db="EMBL/GenBank/DDBJ databases">
        <authorList>
            <person name="Kim D."/>
        </authorList>
    </citation>
    <scope>NUCLEOTIDE SEQUENCE [LARGE SCALE GENOMIC DNA]</scope>
    <source>
        <strain evidence="1">BH-2024</strain>
    </source>
</reference>
<keyword evidence="2" id="KW-1185">Reference proteome</keyword>
<gene>
    <name evidence="1" type="ORF">niasHT_012463</name>
</gene>
<organism evidence="1 2">
    <name type="scientific">Heterodera trifolii</name>
    <dbReference type="NCBI Taxonomy" id="157864"/>
    <lineage>
        <taxon>Eukaryota</taxon>
        <taxon>Metazoa</taxon>
        <taxon>Ecdysozoa</taxon>
        <taxon>Nematoda</taxon>
        <taxon>Chromadorea</taxon>
        <taxon>Rhabditida</taxon>
        <taxon>Tylenchina</taxon>
        <taxon>Tylenchomorpha</taxon>
        <taxon>Tylenchoidea</taxon>
        <taxon>Heteroderidae</taxon>
        <taxon>Heteroderinae</taxon>
        <taxon>Heterodera</taxon>
    </lineage>
</organism>